<evidence type="ECO:0000256" key="1">
    <source>
        <dbReference type="SAM" id="Phobius"/>
    </source>
</evidence>
<dbReference type="EMBL" id="VMHE01000005">
    <property type="protein sequence ID" value="TSJ66233.1"/>
    <property type="molecule type" value="Genomic_DNA"/>
</dbReference>
<accession>A0A556PPC2</accession>
<proteinExistence type="predicted"/>
<keyword evidence="1" id="KW-0812">Transmembrane</keyword>
<keyword evidence="3" id="KW-1185">Reference proteome</keyword>
<name>A0A556PPC2_9BACI</name>
<feature type="transmembrane region" description="Helical" evidence="1">
    <location>
        <begin position="114"/>
        <end position="133"/>
    </location>
</feature>
<reference evidence="2 3" key="1">
    <citation type="submission" date="2019-07" db="EMBL/GenBank/DDBJ databases">
        <title>Allobacillus sp. nov. SKP isolated from shrimp paste of Euphausiacea.</title>
        <authorList>
            <person name="Kanchanasin P."/>
            <person name="Tanasupawat S."/>
            <person name="Shi W."/>
            <person name="Wu L."/>
            <person name="Ma J."/>
        </authorList>
    </citation>
    <scope>NUCLEOTIDE SEQUENCE [LARGE SCALE GENOMIC DNA]</scope>
    <source>
        <strain evidence="2 3">SKP4-8</strain>
    </source>
</reference>
<keyword evidence="1" id="KW-0472">Membrane</keyword>
<protein>
    <submittedName>
        <fullName evidence="2">Uncharacterized protein</fullName>
    </submittedName>
</protein>
<organism evidence="2 3">
    <name type="scientific">Allobacillus salarius</name>
    <dbReference type="NCBI Taxonomy" id="1955272"/>
    <lineage>
        <taxon>Bacteria</taxon>
        <taxon>Bacillati</taxon>
        <taxon>Bacillota</taxon>
        <taxon>Bacilli</taxon>
        <taxon>Bacillales</taxon>
        <taxon>Bacillaceae</taxon>
        <taxon>Allobacillus</taxon>
    </lineage>
</organism>
<sequence length="140" mass="16597">MLEKFKRNWLMIMSYLLICAFIYEIWVVNQFYPYIYEYIISKKEVVVKNGIGQIVWGPYERIPNEMAHEDELNVSFLVHRIDQLLLSIATMMLTFPSTIKVIKEKPTSMNQLGLVALFIVLGYLIHLYVGYVFDLQPYLY</sequence>
<dbReference type="OrthoDB" id="9829490at2"/>
<dbReference type="Proteomes" id="UP000316425">
    <property type="component" value="Unassembled WGS sequence"/>
</dbReference>
<keyword evidence="1" id="KW-1133">Transmembrane helix</keyword>
<dbReference type="AlphaFoldDB" id="A0A556PPC2"/>
<gene>
    <name evidence="2" type="ORF">FPQ13_05035</name>
</gene>
<feature type="transmembrane region" description="Helical" evidence="1">
    <location>
        <begin position="12"/>
        <end position="32"/>
    </location>
</feature>
<dbReference type="RefSeq" id="WP_144088232.1">
    <property type="nucleotide sequence ID" value="NZ_VMHE01000005.1"/>
</dbReference>
<evidence type="ECO:0000313" key="2">
    <source>
        <dbReference type="EMBL" id="TSJ66233.1"/>
    </source>
</evidence>
<comment type="caution">
    <text evidence="2">The sequence shown here is derived from an EMBL/GenBank/DDBJ whole genome shotgun (WGS) entry which is preliminary data.</text>
</comment>
<evidence type="ECO:0000313" key="3">
    <source>
        <dbReference type="Proteomes" id="UP000316425"/>
    </source>
</evidence>